<dbReference type="Proteomes" id="UP001445472">
    <property type="component" value="Unassembled WGS sequence"/>
</dbReference>
<reference evidence="2 3" key="1">
    <citation type="submission" date="2024-06" db="EMBL/GenBank/DDBJ databases">
        <title>The Natural Products Discovery Center: Release of the First 8490 Sequenced Strains for Exploring Actinobacteria Biosynthetic Diversity.</title>
        <authorList>
            <person name="Kalkreuter E."/>
            <person name="Kautsar S.A."/>
            <person name="Yang D."/>
            <person name="Bader C.D."/>
            <person name="Teijaro C.N."/>
            <person name="Fluegel L."/>
            <person name="Davis C.M."/>
            <person name="Simpson J.R."/>
            <person name="Lauterbach L."/>
            <person name="Steele A.D."/>
            <person name="Gui C."/>
            <person name="Meng S."/>
            <person name="Li G."/>
            <person name="Viehrig K."/>
            <person name="Ye F."/>
            <person name="Su P."/>
            <person name="Kiefer A.F."/>
            <person name="Nichols A."/>
            <person name="Cepeda A.J."/>
            <person name="Yan W."/>
            <person name="Fan B."/>
            <person name="Jiang Y."/>
            <person name="Adhikari A."/>
            <person name="Zheng C.-J."/>
            <person name="Schuster L."/>
            <person name="Cowan T.M."/>
            <person name="Smanski M.J."/>
            <person name="Chevrette M.G."/>
            <person name="De Carvalho L.P.S."/>
            <person name="Shen B."/>
        </authorList>
    </citation>
    <scope>NUCLEOTIDE SEQUENCE [LARGE SCALE GENOMIC DNA]</scope>
    <source>
        <strain evidence="2 3">NPDC000837</strain>
    </source>
</reference>
<keyword evidence="1" id="KW-0812">Transmembrane</keyword>
<dbReference type="EMBL" id="JBEPBX010000003">
    <property type="protein sequence ID" value="MER6612680.1"/>
    <property type="molecule type" value="Genomic_DNA"/>
</dbReference>
<keyword evidence="3" id="KW-1185">Reference proteome</keyword>
<keyword evidence="1" id="KW-0472">Membrane</keyword>
<evidence type="ECO:0000313" key="3">
    <source>
        <dbReference type="Proteomes" id="UP001445472"/>
    </source>
</evidence>
<evidence type="ECO:0000256" key="1">
    <source>
        <dbReference type="SAM" id="Phobius"/>
    </source>
</evidence>
<gene>
    <name evidence="2" type="ORF">ABT276_04690</name>
</gene>
<accession>A0ABV1UQN4</accession>
<organism evidence="2 3">
    <name type="scientific">Streptomyces xantholiticus</name>
    <dbReference type="NCBI Taxonomy" id="68285"/>
    <lineage>
        <taxon>Bacteria</taxon>
        <taxon>Bacillati</taxon>
        <taxon>Actinomycetota</taxon>
        <taxon>Actinomycetes</taxon>
        <taxon>Kitasatosporales</taxon>
        <taxon>Streptomycetaceae</taxon>
        <taxon>Streptomyces</taxon>
    </lineage>
</organism>
<comment type="caution">
    <text evidence="2">The sequence shown here is derived from an EMBL/GenBank/DDBJ whole genome shotgun (WGS) entry which is preliminary data.</text>
</comment>
<dbReference type="RefSeq" id="WP_351975064.1">
    <property type="nucleotide sequence ID" value="NZ_JBEPBX010000003.1"/>
</dbReference>
<evidence type="ECO:0000313" key="2">
    <source>
        <dbReference type="EMBL" id="MER6612680.1"/>
    </source>
</evidence>
<keyword evidence="1" id="KW-1133">Transmembrane helix</keyword>
<feature type="transmembrane region" description="Helical" evidence="1">
    <location>
        <begin position="61"/>
        <end position="83"/>
    </location>
</feature>
<sequence>MSALSVYLMARHRQAEITDAHWLADYERRRFGDPVHGPIWAQRRNQTPTARWLTRYRAFSVWMTGLSVFGIAALTTLALAMFAPDVLG</sequence>
<protein>
    <submittedName>
        <fullName evidence="2">Uncharacterized protein</fullName>
    </submittedName>
</protein>
<proteinExistence type="predicted"/>
<name>A0ABV1UQN4_9ACTN</name>